<dbReference type="EMBL" id="MCFE01000180">
    <property type="protein sequence ID" value="ORX95295.1"/>
    <property type="molecule type" value="Genomic_DNA"/>
</dbReference>
<feature type="compositionally biased region" description="Low complexity" evidence="1">
    <location>
        <begin position="230"/>
        <end position="242"/>
    </location>
</feature>
<feature type="compositionally biased region" description="Basic and acidic residues" evidence="1">
    <location>
        <begin position="59"/>
        <end position="68"/>
    </location>
</feature>
<feature type="compositionally biased region" description="Low complexity" evidence="1">
    <location>
        <begin position="91"/>
        <end position="107"/>
    </location>
</feature>
<gene>
    <name evidence="2" type="ORF">K493DRAFT_301554</name>
</gene>
<comment type="caution">
    <text evidence="2">The sequence shown here is derived from an EMBL/GenBank/DDBJ whole genome shotgun (WGS) entry which is preliminary data.</text>
</comment>
<name>A0A1Y1YBK3_9FUNG</name>
<accession>A0A1Y1YBK3</accession>
<reference evidence="2 3" key="1">
    <citation type="submission" date="2016-07" db="EMBL/GenBank/DDBJ databases">
        <title>Pervasive Adenine N6-methylation of Active Genes in Fungi.</title>
        <authorList>
            <consortium name="DOE Joint Genome Institute"/>
            <person name="Mondo S.J."/>
            <person name="Dannebaum R.O."/>
            <person name="Kuo R.C."/>
            <person name="Labutti K."/>
            <person name="Haridas S."/>
            <person name="Kuo A."/>
            <person name="Salamov A."/>
            <person name="Ahrendt S.R."/>
            <person name="Lipzen A."/>
            <person name="Sullivan W."/>
            <person name="Andreopoulos W.B."/>
            <person name="Clum A."/>
            <person name="Lindquist E."/>
            <person name="Daum C."/>
            <person name="Ramamoorthy G.K."/>
            <person name="Gryganskyi A."/>
            <person name="Culley D."/>
            <person name="Magnuson J.K."/>
            <person name="James T.Y."/>
            <person name="O'Malley M.A."/>
            <person name="Stajich J.E."/>
            <person name="Spatafora J.W."/>
            <person name="Visel A."/>
            <person name="Grigoriev I.V."/>
        </authorList>
    </citation>
    <scope>NUCLEOTIDE SEQUENCE [LARGE SCALE GENOMIC DNA]</scope>
    <source>
        <strain evidence="2 3">CBS 931.73</strain>
    </source>
</reference>
<feature type="region of interest" description="Disordered" evidence="1">
    <location>
        <begin position="1"/>
        <end position="32"/>
    </location>
</feature>
<proteinExistence type="predicted"/>
<feature type="region of interest" description="Disordered" evidence="1">
    <location>
        <begin position="147"/>
        <end position="243"/>
    </location>
</feature>
<dbReference type="InParanoid" id="A0A1Y1YBK3"/>
<feature type="compositionally biased region" description="Polar residues" evidence="1">
    <location>
        <begin position="72"/>
        <end position="89"/>
    </location>
</feature>
<keyword evidence="3" id="KW-1185">Reference proteome</keyword>
<protein>
    <submittedName>
        <fullName evidence="2">Uncharacterized protein</fullName>
    </submittedName>
</protein>
<dbReference type="AlphaFoldDB" id="A0A1Y1YBK3"/>
<feature type="region of interest" description="Disordered" evidence="1">
    <location>
        <begin position="59"/>
        <end position="107"/>
    </location>
</feature>
<evidence type="ECO:0000256" key="1">
    <source>
        <dbReference type="SAM" id="MobiDB-lite"/>
    </source>
</evidence>
<organism evidence="2 3">
    <name type="scientific">Basidiobolus meristosporus CBS 931.73</name>
    <dbReference type="NCBI Taxonomy" id="1314790"/>
    <lineage>
        <taxon>Eukaryota</taxon>
        <taxon>Fungi</taxon>
        <taxon>Fungi incertae sedis</taxon>
        <taxon>Zoopagomycota</taxon>
        <taxon>Entomophthoromycotina</taxon>
        <taxon>Basidiobolomycetes</taxon>
        <taxon>Basidiobolales</taxon>
        <taxon>Basidiobolaceae</taxon>
        <taxon>Basidiobolus</taxon>
    </lineage>
</organism>
<dbReference type="Proteomes" id="UP000193498">
    <property type="component" value="Unassembled WGS sequence"/>
</dbReference>
<sequence length="385" mass="42752">MAGCYGTISPSFSKNPPPKALGGNHSSEQTAFSSPLAHLPQLPCLTVFVLNTMNNVTHDFRQDPDEKPGSPSPSLTDTKSSTVSTSPIATPTPSRRLSYSSSSTPPSPGTLTLEALLMFGPLKIGVKSARASPRSLRRFGFIDSPQRIPKLEPEERPLFPLSPQRATPVKQPPKPRPEWNNHFSSSWSEQGKAGGPGMSPRVRTPSLVGPETTVTNKLAEPRSTLKRKNSTSTHTTGGSDDSALVEIDPPYGSRNCNANAAPQALTDLTFTEIQKRDTLSRNLMIELASRKRFEAESRSKDQTIRELRTMLRQISQNYENLVITSDRCERDFDNRLKIEREFRIHLEGQVKQLSSMLAPDVMIRMLEDQLEVFHWHARIEQRDGG</sequence>
<evidence type="ECO:0000313" key="2">
    <source>
        <dbReference type="EMBL" id="ORX95295.1"/>
    </source>
</evidence>
<evidence type="ECO:0000313" key="3">
    <source>
        <dbReference type="Proteomes" id="UP000193498"/>
    </source>
</evidence>